<keyword evidence="2" id="KW-1185">Reference proteome</keyword>
<evidence type="ECO:0000313" key="3">
    <source>
        <dbReference type="RefSeq" id="XP_033458652.1"/>
    </source>
</evidence>
<evidence type="ECO:0000313" key="2">
    <source>
        <dbReference type="Proteomes" id="UP000504637"/>
    </source>
</evidence>
<organism evidence="3">
    <name type="scientific">Dissoconium aciculare CBS 342.82</name>
    <dbReference type="NCBI Taxonomy" id="1314786"/>
    <lineage>
        <taxon>Eukaryota</taxon>
        <taxon>Fungi</taxon>
        <taxon>Dikarya</taxon>
        <taxon>Ascomycota</taxon>
        <taxon>Pezizomycotina</taxon>
        <taxon>Dothideomycetes</taxon>
        <taxon>Dothideomycetidae</taxon>
        <taxon>Mycosphaerellales</taxon>
        <taxon>Dissoconiaceae</taxon>
        <taxon>Dissoconium</taxon>
    </lineage>
</organism>
<gene>
    <name evidence="3" type="ORF">K489DRAFT_252196</name>
</gene>
<dbReference type="Proteomes" id="UP000504637">
    <property type="component" value="Unplaced"/>
</dbReference>
<keyword evidence="1" id="KW-0812">Transmembrane</keyword>
<evidence type="ECO:0000256" key="1">
    <source>
        <dbReference type="SAM" id="Phobius"/>
    </source>
</evidence>
<reference evidence="3" key="2">
    <citation type="submission" date="2020-04" db="EMBL/GenBank/DDBJ databases">
        <authorList>
            <consortium name="NCBI Genome Project"/>
        </authorList>
    </citation>
    <scope>NUCLEOTIDE SEQUENCE</scope>
    <source>
        <strain evidence="3">CBS 342.82</strain>
    </source>
</reference>
<name>A0A6J3M0R6_9PEZI</name>
<reference evidence="3" key="3">
    <citation type="submission" date="2025-08" db="UniProtKB">
        <authorList>
            <consortium name="RefSeq"/>
        </authorList>
    </citation>
    <scope>IDENTIFICATION</scope>
    <source>
        <strain evidence="3">CBS 342.82</strain>
    </source>
</reference>
<reference evidence="3" key="1">
    <citation type="submission" date="2020-01" db="EMBL/GenBank/DDBJ databases">
        <authorList>
            <consortium name="DOE Joint Genome Institute"/>
            <person name="Haridas S."/>
            <person name="Albert R."/>
            <person name="Binder M."/>
            <person name="Bloem J."/>
            <person name="Labutti K."/>
            <person name="Salamov A."/>
            <person name="Andreopoulos B."/>
            <person name="Baker S.E."/>
            <person name="Barry K."/>
            <person name="Bills G."/>
            <person name="Bluhm B.H."/>
            <person name="Cannon C."/>
            <person name="Castanera R."/>
            <person name="Culley D.E."/>
            <person name="Daum C."/>
            <person name="Ezra D."/>
            <person name="Gonzalez J.B."/>
            <person name="Henrissat B."/>
            <person name="Kuo A."/>
            <person name="Liang C."/>
            <person name="Lipzen A."/>
            <person name="Lutzoni F."/>
            <person name="Magnuson J."/>
            <person name="Mondo S."/>
            <person name="Nolan M."/>
            <person name="Ohm R."/>
            <person name="Pangilinan J."/>
            <person name="Park H.-J."/>
            <person name="Ramirez L."/>
            <person name="Alfaro M."/>
            <person name="Sun H."/>
            <person name="Tritt A."/>
            <person name="Yoshinaga Y."/>
            <person name="Zwiers L.-H."/>
            <person name="Turgeon B.G."/>
            <person name="Goodwin S.B."/>
            <person name="Spatafora J.W."/>
            <person name="Crous P.W."/>
            <person name="Grigoriev I.V."/>
        </authorList>
    </citation>
    <scope>NUCLEOTIDE SEQUENCE</scope>
    <source>
        <strain evidence="3">CBS 342.82</strain>
    </source>
</reference>
<accession>A0A6J3M0R6</accession>
<dbReference type="RefSeq" id="XP_033458652.1">
    <property type="nucleotide sequence ID" value="XM_033599967.1"/>
</dbReference>
<protein>
    <submittedName>
        <fullName evidence="3">Uncharacterized protein</fullName>
    </submittedName>
</protein>
<keyword evidence="1" id="KW-1133">Transmembrane helix</keyword>
<sequence>MTRRERLRYDTILLCFLGTTFCSAFIMIDDRRGVMKARSAVFSCRSRDMAASFWNLLLGSPCFDSAFARPLFGRRTRREKEGLFWTNTLCAAIRMMMESHPCGEKVAAHAWPGQSPKARGSFTLSLTSWRSCYVCI</sequence>
<feature type="transmembrane region" description="Helical" evidence="1">
    <location>
        <begin position="12"/>
        <end position="29"/>
    </location>
</feature>
<proteinExistence type="predicted"/>
<keyword evidence="1" id="KW-0472">Membrane</keyword>
<dbReference type="GeneID" id="54357766"/>
<dbReference type="AlphaFoldDB" id="A0A6J3M0R6"/>